<gene>
    <name evidence="2" type="ORF">HGRIS_009851</name>
</gene>
<dbReference type="InterPro" id="IPR023210">
    <property type="entry name" value="NADP_OxRdtase_dom"/>
</dbReference>
<dbReference type="InterPro" id="IPR020471">
    <property type="entry name" value="AKR"/>
</dbReference>
<dbReference type="EMBL" id="JASNQZ010000012">
    <property type="protein sequence ID" value="KAL0949816.1"/>
    <property type="molecule type" value="Genomic_DNA"/>
</dbReference>
<dbReference type="Pfam" id="PF00248">
    <property type="entry name" value="Aldo_ket_red"/>
    <property type="match status" value="1"/>
</dbReference>
<sequence length="278" mass="30498">MTKCGRYGPQSFDYSPKTIRESVKRSLERLNTDYLDTVYLHDVEFVCTPVAPQSTGDHSIALSAQASEYGLVEGEEGKVHGDGDRVILAAFAELQKLKAEGAVRRIGITGYPLPTLLRLALLILHCPPYEPVDVILSYSHLSLQNATFTTFAPHFRDRARVGQLLAASPLSMGLLTPTPPGWHPSPPKLLNTVSELRDAWAGDLPDLALGFSIRHAGQVNGGVPLVVGFSNTREVHHCMKVWREVEEGADDAERLQGEKLAQGLFKDAGYLDWSWASP</sequence>
<dbReference type="Proteomes" id="UP001556367">
    <property type="component" value="Unassembled WGS sequence"/>
</dbReference>
<comment type="caution">
    <text evidence="2">The sequence shown here is derived from an EMBL/GenBank/DDBJ whole genome shotgun (WGS) entry which is preliminary data.</text>
</comment>
<evidence type="ECO:0000313" key="2">
    <source>
        <dbReference type="EMBL" id="KAL0949816.1"/>
    </source>
</evidence>
<evidence type="ECO:0000313" key="3">
    <source>
        <dbReference type="Proteomes" id="UP001556367"/>
    </source>
</evidence>
<evidence type="ECO:0000259" key="1">
    <source>
        <dbReference type="Pfam" id="PF00248"/>
    </source>
</evidence>
<proteinExistence type="predicted"/>
<keyword evidence="3" id="KW-1185">Reference proteome</keyword>
<dbReference type="Gene3D" id="3.20.20.100">
    <property type="entry name" value="NADP-dependent oxidoreductase domain"/>
    <property type="match status" value="1"/>
</dbReference>
<protein>
    <recommendedName>
        <fullName evidence="1">NADP-dependent oxidoreductase domain-containing protein</fullName>
    </recommendedName>
</protein>
<dbReference type="PANTHER" id="PTHR42686:SF1">
    <property type="entry name" value="GH17980P-RELATED"/>
    <property type="match status" value="1"/>
</dbReference>
<accession>A0ABR3J2E2</accession>
<dbReference type="PANTHER" id="PTHR42686">
    <property type="entry name" value="GH17980P-RELATED"/>
    <property type="match status" value="1"/>
</dbReference>
<dbReference type="InterPro" id="IPR036812">
    <property type="entry name" value="NAD(P)_OxRdtase_dom_sf"/>
</dbReference>
<reference evidence="3" key="1">
    <citation type="submission" date="2024-06" db="EMBL/GenBank/DDBJ databases">
        <title>Multi-omics analyses provide insights into the biosynthesis of the anticancer antibiotic pleurotin in Hohenbuehelia grisea.</title>
        <authorList>
            <person name="Weaver J.A."/>
            <person name="Alberti F."/>
        </authorList>
    </citation>
    <scope>NUCLEOTIDE SEQUENCE [LARGE SCALE GENOMIC DNA]</scope>
    <source>
        <strain evidence="3">T-177</strain>
    </source>
</reference>
<dbReference type="SUPFAM" id="SSF51430">
    <property type="entry name" value="NAD(P)-linked oxidoreductase"/>
    <property type="match status" value="1"/>
</dbReference>
<name>A0ABR3J2E2_9AGAR</name>
<organism evidence="2 3">
    <name type="scientific">Hohenbuehelia grisea</name>
    <dbReference type="NCBI Taxonomy" id="104357"/>
    <lineage>
        <taxon>Eukaryota</taxon>
        <taxon>Fungi</taxon>
        <taxon>Dikarya</taxon>
        <taxon>Basidiomycota</taxon>
        <taxon>Agaricomycotina</taxon>
        <taxon>Agaricomycetes</taxon>
        <taxon>Agaricomycetidae</taxon>
        <taxon>Agaricales</taxon>
        <taxon>Pleurotineae</taxon>
        <taxon>Pleurotaceae</taxon>
        <taxon>Hohenbuehelia</taxon>
    </lineage>
</organism>
<feature type="domain" description="NADP-dependent oxidoreductase" evidence="1">
    <location>
        <begin position="2"/>
        <end position="243"/>
    </location>
</feature>